<sequence>MATKEDNLLEVLSPLSESEIGDRNKDYDILTPKQFGTKYKDLLFAPAEFTWNGIMHQIQYNHCSNPFCRYQGMPQTKFATKGKPTRYKLTGTSNHKSIKCNPDPTRVTGEAVLGCYTSTLSNWSVAQEIQRLVQINSVQDKEEEYEFHKEGCIAEEFTPFIKSDAFYKQGKSKKQIRNATLPV</sequence>
<reference evidence="2" key="1">
    <citation type="journal article" date="2019" name="Int. J. Syst. Evol. Microbiol.">
        <title>The Global Catalogue of Microorganisms (GCM) 10K type strain sequencing project: providing services to taxonomists for standard genome sequencing and annotation.</title>
        <authorList>
            <consortium name="The Broad Institute Genomics Platform"/>
            <consortium name="The Broad Institute Genome Sequencing Center for Infectious Disease"/>
            <person name="Wu L."/>
            <person name="Ma J."/>
        </authorList>
    </citation>
    <scope>NUCLEOTIDE SEQUENCE [LARGE SCALE GENOMIC DNA]</scope>
    <source>
        <strain evidence="2">R28</strain>
    </source>
</reference>
<gene>
    <name evidence="1" type="ORF">ACFSJF_03285</name>
</gene>
<dbReference type="EMBL" id="JBHUHQ010000006">
    <property type="protein sequence ID" value="MFD2043306.1"/>
    <property type="molecule type" value="Genomic_DNA"/>
</dbReference>
<evidence type="ECO:0000313" key="1">
    <source>
        <dbReference type="EMBL" id="MFD2043306.1"/>
    </source>
</evidence>
<proteinExistence type="predicted"/>
<dbReference type="Proteomes" id="UP001597383">
    <property type="component" value="Unassembled WGS sequence"/>
</dbReference>
<comment type="caution">
    <text evidence="1">The sequence shown here is derived from an EMBL/GenBank/DDBJ whole genome shotgun (WGS) entry which is preliminary data.</text>
</comment>
<evidence type="ECO:0000313" key="2">
    <source>
        <dbReference type="Proteomes" id="UP001597383"/>
    </source>
</evidence>
<protein>
    <submittedName>
        <fullName evidence="1">Uncharacterized protein</fullName>
    </submittedName>
</protein>
<keyword evidence="2" id="KW-1185">Reference proteome</keyword>
<organism evidence="1 2">
    <name type="scientific">Ornithinibacillus salinisoli</name>
    <dbReference type="NCBI Taxonomy" id="1848459"/>
    <lineage>
        <taxon>Bacteria</taxon>
        <taxon>Bacillati</taxon>
        <taxon>Bacillota</taxon>
        <taxon>Bacilli</taxon>
        <taxon>Bacillales</taxon>
        <taxon>Bacillaceae</taxon>
        <taxon>Ornithinibacillus</taxon>
    </lineage>
</organism>
<name>A0ABW4VX26_9BACI</name>
<accession>A0ABW4VX26</accession>
<dbReference type="RefSeq" id="WP_377555034.1">
    <property type="nucleotide sequence ID" value="NZ_JBHUHQ010000006.1"/>
</dbReference>